<feature type="compositionally biased region" description="Basic and acidic residues" evidence="1">
    <location>
        <begin position="113"/>
        <end position="128"/>
    </location>
</feature>
<keyword evidence="3" id="KW-1185">Reference proteome</keyword>
<protein>
    <submittedName>
        <fullName evidence="2">Uncharacterized protein</fullName>
    </submittedName>
</protein>
<comment type="caution">
    <text evidence="2">The sequence shown here is derived from an EMBL/GenBank/DDBJ whole genome shotgun (WGS) entry which is preliminary data.</text>
</comment>
<dbReference type="Proteomes" id="UP001218188">
    <property type="component" value="Unassembled WGS sequence"/>
</dbReference>
<name>A0AAD6SMN8_9AGAR</name>
<gene>
    <name evidence="2" type="ORF">C8F04DRAFT_1186901</name>
</gene>
<reference evidence="2" key="1">
    <citation type="submission" date="2023-03" db="EMBL/GenBank/DDBJ databases">
        <title>Massive genome expansion in bonnet fungi (Mycena s.s.) driven by repeated elements and novel gene families across ecological guilds.</title>
        <authorList>
            <consortium name="Lawrence Berkeley National Laboratory"/>
            <person name="Harder C.B."/>
            <person name="Miyauchi S."/>
            <person name="Viragh M."/>
            <person name="Kuo A."/>
            <person name="Thoen E."/>
            <person name="Andreopoulos B."/>
            <person name="Lu D."/>
            <person name="Skrede I."/>
            <person name="Drula E."/>
            <person name="Henrissat B."/>
            <person name="Morin E."/>
            <person name="Kohler A."/>
            <person name="Barry K."/>
            <person name="LaButti K."/>
            <person name="Morin E."/>
            <person name="Salamov A."/>
            <person name="Lipzen A."/>
            <person name="Mereny Z."/>
            <person name="Hegedus B."/>
            <person name="Baldrian P."/>
            <person name="Stursova M."/>
            <person name="Weitz H."/>
            <person name="Taylor A."/>
            <person name="Grigoriev I.V."/>
            <person name="Nagy L.G."/>
            <person name="Martin F."/>
            <person name="Kauserud H."/>
        </authorList>
    </citation>
    <scope>NUCLEOTIDE SEQUENCE</scope>
    <source>
        <strain evidence="2">CBHHK200</strain>
    </source>
</reference>
<sequence length="138" mass="15633">MNSRRAVPEIERISTSGLSQSRVDSLTRERVWFTAFGGLREIAFSVHGVMAPGSRALRPQPSHGLELNQRKQLIAARSFGVRYGKQLDWKVDKAEDLRFARRFNIRQSVVDEPSSREGARESALEGKYDVSTGSRRRT</sequence>
<dbReference type="EMBL" id="JARJCM010000092">
    <property type="protein sequence ID" value="KAJ7030270.1"/>
    <property type="molecule type" value="Genomic_DNA"/>
</dbReference>
<feature type="region of interest" description="Disordered" evidence="1">
    <location>
        <begin position="110"/>
        <end position="138"/>
    </location>
</feature>
<evidence type="ECO:0000256" key="1">
    <source>
        <dbReference type="SAM" id="MobiDB-lite"/>
    </source>
</evidence>
<evidence type="ECO:0000313" key="3">
    <source>
        <dbReference type="Proteomes" id="UP001218188"/>
    </source>
</evidence>
<proteinExistence type="predicted"/>
<accession>A0AAD6SMN8</accession>
<evidence type="ECO:0000313" key="2">
    <source>
        <dbReference type="EMBL" id="KAJ7030270.1"/>
    </source>
</evidence>
<dbReference type="AlphaFoldDB" id="A0AAD6SMN8"/>
<organism evidence="2 3">
    <name type="scientific">Mycena alexandri</name>
    <dbReference type="NCBI Taxonomy" id="1745969"/>
    <lineage>
        <taxon>Eukaryota</taxon>
        <taxon>Fungi</taxon>
        <taxon>Dikarya</taxon>
        <taxon>Basidiomycota</taxon>
        <taxon>Agaricomycotina</taxon>
        <taxon>Agaricomycetes</taxon>
        <taxon>Agaricomycetidae</taxon>
        <taxon>Agaricales</taxon>
        <taxon>Marasmiineae</taxon>
        <taxon>Mycenaceae</taxon>
        <taxon>Mycena</taxon>
    </lineage>
</organism>